<feature type="transmembrane region" description="Helical" evidence="2">
    <location>
        <begin position="80"/>
        <end position="101"/>
    </location>
</feature>
<reference evidence="3 4" key="1">
    <citation type="journal article" date="2018" name="Int. J. Syst. Evol. Microbiol.">
        <title>Micromonospora globbae sp. nov., an endophytic actinomycete isolated from roots of Globba winitii C. H. Wright.</title>
        <authorList>
            <person name="Kuncharoen N."/>
            <person name="Pittayakhajonwut P."/>
            <person name="Tanasupawat S."/>
        </authorList>
    </citation>
    <scope>NUCLEOTIDE SEQUENCE [LARGE SCALE GENOMIC DNA]</scope>
    <source>
        <strain evidence="3 4">WPS1-2</strain>
    </source>
</reference>
<keyword evidence="2" id="KW-0472">Membrane</keyword>
<feature type="compositionally biased region" description="Basic residues" evidence="1">
    <location>
        <begin position="66"/>
        <end position="75"/>
    </location>
</feature>
<sequence length="328" mass="34338">MDDLRLVRELGRDTPLLASDELAPARGRLLAAVAAAPTANPIGANPTGAQPTGAEPTGVRPTGAERRRRPGRPRRPVRRIMLAGWTAIGVAAAAAAVLVLAPDKIGGQVPPANAEAAQVLHNAAAAALGLPDVEPRPDQFVYTKSRSGESMREAWLSVDGTRDGLIREIPAGEVEETPVPGCRDGRAATVKGGRVNPRQTEPCTPAPAYLPDLPTDADAMLDYLNRSYKGEPGDSNAMGKDVLALVAENYLRPRSRAALFQAAADLPGLEVVRDVKDGAGRPGIGIAWSSEEKSAVLVFDADTYAFLGMADTLATLEVAVVDAVGERP</sequence>
<accession>A0A420F552</accession>
<keyword evidence="2" id="KW-0812">Transmembrane</keyword>
<evidence type="ECO:0000256" key="2">
    <source>
        <dbReference type="SAM" id="Phobius"/>
    </source>
</evidence>
<feature type="region of interest" description="Disordered" evidence="1">
    <location>
        <begin position="39"/>
        <end position="75"/>
    </location>
</feature>
<dbReference type="NCBIfam" id="NF038083">
    <property type="entry name" value="CU044_5270_fam"/>
    <property type="match status" value="1"/>
</dbReference>
<evidence type="ECO:0000313" key="3">
    <source>
        <dbReference type="EMBL" id="RKF28043.1"/>
    </source>
</evidence>
<dbReference type="OrthoDB" id="3612087at2"/>
<name>A0A420F552_9ACTN</name>
<evidence type="ECO:0000313" key="4">
    <source>
        <dbReference type="Proteomes" id="UP000285744"/>
    </source>
</evidence>
<feature type="region of interest" description="Disordered" evidence="1">
    <location>
        <begin position="175"/>
        <end position="211"/>
    </location>
</feature>
<dbReference type="RefSeq" id="WP_120327532.1">
    <property type="nucleotide sequence ID" value="NZ_JBFAVT010000131.1"/>
</dbReference>
<proteinExistence type="predicted"/>
<dbReference type="AlphaFoldDB" id="A0A420F552"/>
<keyword evidence="2" id="KW-1133">Transmembrane helix</keyword>
<organism evidence="3 4">
    <name type="scientific">Micromonospora globbae</name>
    <dbReference type="NCBI Taxonomy" id="1894969"/>
    <lineage>
        <taxon>Bacteria</taxon>
        <taxon>Bacillati</taxon>
        <taxon>Actinomycetota</taxon>
        <taxon>Actinomycetes</taxon>
        <taxon>Micromonosporales</taxon>
        <taxon>Micromonosporaceae</taxon>
        <taxon>Micromonospora</taxon>
    </lineage>
</organism>
<dbReference type="InterPro" id="IPR047789">
    <property type="entry name" value="CU044_5270-like"/>
</dbReference>
<dbReference type="EMBL" id="RAQQ01000004">
    <property type="protein sequence ID" value="RKF28043.1"/>
    <property type="molecule type" value="Genomic_DNA"/>
</dbReference>
<evidence type="ECO:0000256" key="1">
    <source>
        <dbReference type="SAM" id="MobiDB-lite"/>
    </source>
</evidence>
<dbReference type="Proteomes" id="UP000285744">
    <property type="component" value="Unassembled WGS sequence"/>
</dbReference>
<protein>
    <submittedName>
        <fullName evidence="3">Uncharacterized protein</fullName>
    </submittedName>
</protein>
<gene>
    <name evidence="3" type="ORF">D7I43_06785</name>
</gene>
<comment type="caution">
    <text evidence="3">The sequence shown here is derived from an EMBL/GenBank/DDBJ whole genome shotgun (WGS) entry which is preliminary data.</text>
</comment>